<feature type="domain" description="DUF6760" evidence="1">
    <location>
        <begin position="6"/>
        <end position="57"/>
    </location>
</feature>
<evidence type="ECO:0000259" key="1">
    <source>
        <dbReference type="Pfam" id="PF20546"/>
    </source>
</evidence>
<protein>
    <submittedName>
        <fullName evidence="2">DUF6760 family protein</fullName>
    </submittedName>
</protein>
<evidence type="ECO:0000313" key="2">
    <source>
        <dbReference type="EMBL" id="MFD1887393.1"/>
    </source>
</evidence>
<name>A0ABW4RP32_9BACL</name>
<accession>A0ABW4RP32</accession>
<evidence type="ECO:0000313" key="3">
    <source>
        <dbReference type="Proteomes" id="UP001597233"/>
    </source>
</evidence>
<keyword evidence="3" id="KW-1185">Reference proteome</keyword>
<proteinExistence type="predicted"/>
<gene>
    <name evidence="2" type="ORF">ACFSC9_18005</name>
</gene>
<comment type="caution">
    <text evidence="2">The sequence shown here is derived from an EMBL/GenBank/DDBJ whole genome shotgun (WGS) entry which is preliminary data.</text>
</comment>
<dbReference type="InterPro" id="IPR046648">
    <property type="entry name" value="DUF6760"/>
</dbReference>
<organism evidence="2 3">
    <name type="scientific">Paenibacillus wenxiniae</name>
    <dbReference type="NCBI Taxonomy" id="1636843"/>
    <lineage>
        <taxon>Bacteria</taxon>
        <taxon>Bacillati</taxon>
        <taxon>Bacillota</taxon>
        <taxon>Bacilli</taxon>
        <taxon>Bacillales</taxon>
        <taxon>Paenibacillaceae</taxon>
        <taxon>Paenibacillus</taxon>
    </lineage>
</organism>
<dbReference type="Proteomes" id="UP001597233">
    <property type="component" value="Unassembled WGS sequence"/>
</dbReference>
<sequence length="68" mass="8385">MSLQYPVDKLYEEMGFIAYYFHWSHEALMQMEHRERQRWCEEINRINRRLNDDGSEQPENLFDVFGKG</sequence>
<reference evidence="3" key="1">
    <citation type="journal article" date="2019" name="Int. J. Syst. Evol. Microbiol.">
        <title>The Global Catalogue of Microorganisms (GCM) 10K type strain sequencing project: providing services to taxonomists for standard genome sequencing and annotation.</title>
        <authorList>
            <consortium name="The Broad Institute Genomics Platform"/>
            <consortium name="The Broad Institute Genome Sequencing Center for Infectious Disease"/>
            <person name="Wu L."/>
            <person name="Ma J."/>
        </authorList>
    </citation>
    <scope>NUCLEOTIDE SEQUENCE [LARGE SCALE GENOMIC DNA]</scope>
    <source>
        <strain evidence="3">CCUG 54950</strain>
    </source>
</reference>
<dbReference type="EMBL" id="JBHUEH010000023">
    <property type="protein sequence ID" value="MFD1887393.1"/>
    <property type="molecule type" value="Genomic_DNA"/>
</dbReference>
<dbReference type="RefSeq" id="WP_347325121.1">
    <property type="nucleotide sequence ID" value="NZ_JBCGUH010000005.1"/>
</dbReference>
<dbReference type="Pfam" id="PF20546">
    <property type="entry name" value="DUF6760"/>
    <property type="match status" value="1"/>
</dbReference>